<keyword evidence="2" id="KW-1185">Reference proteome</keyword>
<reference evidence="1 2" key="1">
    <citation type="journal article" date="2018" name="Sci. Data">
        <title>The draft genome sequence of cork oak.</title>
        <authorList>
            <person name="Ramos A.M."/>
            <person name="Usie A."/>
            <person name="Barbosa P."/>
            <person name="Barros P.M."/>
            <person name="Capote T."/>
            <person name="Chaves I."/>
            <person name="Simoes F."/>
            <person name="Abreu I."/>
            <person name="Carrasquinho I."/>
            <person name="Faro C."/>
            <person name="Guimaraes J.B."/>
            <person name="Mendonca D."/>
            <person name="Nobrega F."/>
            <person name="Rodrigues L."/>
            <person name="Saibo N.J.M."/>
            <person name="Varela M.C."/>
            <person name="Egas C."/>
            <person name="Matos J."/>
            <person name="Miguel C.M."/>
            <person name="Oliveira M.M."/>
            <person name="Ricardo C.P."/>
            <person name="Goncalves S."/>
        </authorList>
    </citation>
    <scope>NUCLEOTIDE SEQUENCE [LARGE SCALE GENOMIC DNA]</scope>
    <source>
        <strain evidence="2">cv. HL8</strain>
    </source>
</reference>
<gene>
    <name evidence="1" type="ORF">CFP56_026954</name>
</gene>
<dbReference type="EMBL" id="PKMF04000043">
    <property type="protein sequence ID" value="KAK7855653.1"/>
    <property type="molecule type" value="Genomic_DNA"/>
</dbReference>
<evidence type="ECO:0000313" key="2">
    <source>
        <dbReference type="Proteomes" id="UP000237347"/>
    </source>
</evidence>
<organism evidence="1 2">
    <name type="scientific">Quercus suber</name>
    <name type="common">Cork oak</name>
    <dbReference type="NCBI Taxonomy" id="58331"/>
    <lineage>
        <taxon>Eukaryota</taxon>
        <taxon>Viridiplantae</taxon>
        <taxon>Streptophyta</taxon>
        <taxon>Embryophyta</taxon>
        <taxon>Tracheophyta</taxon>
        <taxon>Spermatophyta</taxon>
        <taxon>Magnoliopsida</taxon>
        <taxon>eudicotyledons</taxon>
        <taxon>Gunneridae</taxon>
        <taxon>Pentapetalae</taxon>
        <taxon>rosids</taxon>
        <taxon>fabids</taxon>
        <taxon>Fagales</taxon>
        <taxon>Fagaceae</taxon>
        <taxon>Quercus</taxon>
    </lineage>
</organism>
<dbReference type="Proteomes" id="UP000237347">
    <property type="component" value="Unassembled WGS sequence"/>
</dbReference>
<name>A0AAW0LX96_QUESU</name>
<protein>
    <submittedName>
        <fullName evidence="1">F-box/kelch-repeat protein</fullName>
    </submittedName>
</protein>
<dbReference type="AlphaFoldDB" id="A0AAW0LX96"/>
<accession>A0AAW0LX96</accession>
<comment type="caution">
    <text evidence="1">The sequence shown here is derived from an EMBL/GenBank/DDBJ whole genome shotgun (WGS) entry which is preliminary data.</text>
</comment>
<evidence type="ECO:0000313" key="1">
    <source>
        <dbReference type="EMBL" id="KAK7855653.1"/>
    </source>
</evidence>
<proteinExistence type="predicted"/>
<sequence>MHTIALARVLALYHKILYFGLKPQPNTFISNSATHESTRIPNAPTPYGFDHAILAYGFGYAPSIDDYKLVKAPTEVWEGPLPCGTHLNGALHWVFKICGGGECVIATFDLETDMF</sequence>